<dbReference type="Pfam" id="PF04072">
    <property type="entry name" value="LCM"/>
    <property type="match status" value="1"/>
</dbReference>
<evidence type="ECO:0000256" key="11">
    <source>
        <dbReference type="ARBA" id="ARBA00029750"/>
    </source>
</evidence>
<dbReference type="InterPro" id="IPR029063">
    <property type="entry name" value="SAM-dependent_MTases_sf"/>
</dbReference>
<evidence type="ECO:0000256" key="3">
    <source>
        <dbReference type="ARBA" id="ARBA00010703"/>
    </source>
</evidence>
<keyword evidence="8 14" id="KW-0808">Transferase</keyword>
<evidence type="ECO:0000256" key="2">
    <source>
        <dbReference type="ARBA" id="ARBA00004797"/>
    </source>
</evidence>
<dbReference type="Gene3D" id="3.40.50.150">
    <property type="entry name" value="Vaccinia Virus protein VP39"/>
    <property type="match status" value="1"/>
</dbReference>
<dbReference type="GO" id="GO:0030488">
    <property type="term" value="P:tRNA methylation"/>
    <property type="evidence" value="ECO:0007669"/>
    <property type="project" value="TreeGrafter"/>
</dbReference>
<dbReference type="InterPro" id="IPR007213">
    <property type="entry name" value="Ppm1/Ppm2/Tcmp"/>
</dbReference>
<dbReference type="SUPFAM" id="SSF117281">
    <property type="entry name" value="Kelch motif"/>
    <property type="match status" value="1"/>
</dbReference>
<dbReference type="AlphaFoldDB" id="A0A023EZB3"/>
<dbReference type="UniPathway" id="UPA00375"/>
<sequence>VQGTNDSSTLSKHSMITSGYYPDVYMKYFVQKEVKRAPLINVGYFVRAWIMHHSLTNFLKSTSDLYLQIVSLGAGFDTSFFKLSSDFNNIKYFEIDLLGVVKRKIEIIRNCEVLMSQIQKGNGEVTFGKENEYLLSNRYCLFSHDLNHVDGLEMKLKKFGCEFSALTLLFSECAITYLDEAKSTELIHWSQTKFPRSVFITFEQINPDDAFGHVMIEHFSKIQSPLKSVLKYKTIQQQIQRYLSCGWNWCDGVCAMDMILKMWPSEILWQTLKTEPFDEFEEWHLKCCHYALIVATTSEYCIIWKNFVSRFSYVLSADESNKRPLLKWVTIPDVTIERYGHACLNLNENTILIIGGFGNKERKHTRMNTILSVSLSDNKVTVVHPDKVLNKQEQPKWDCMYPTCIRVSENEFVFYGGRTSPKNPVNSKPWICQIIRNETNRSYTVVPIVQEPTDCSMQPTARWRHSAALISPGKILIYGGLSPDLKVLGDLWMLSVTKRIGSKTALSWTSISSADKTSEENVPPPSFSHSSAVYNDTMYISGGFNDSLVPLDQLWSYQLSSGWQKIRTVPALKPRYSHTSHITSNKKLILLGGVNINYQDQPALTIVCLNSFTVSEYSLLSYNPEAPILMMHNHISVYLEDETSLYIIGGGGNCFSFGTYFNSDLVRLNVSSIVK</sequence>
<evidence type="ECO:0000256" key="9">
    <source>
        <dbReference type="ARBA" id="ARBA00022691"/>
    </source>
</evidence>
<keyword evidence="7" id="KW-0489">Methyltransferase</keyword>
<evidence type="ECO:0000256" key="8">
    <source>
        <dbReference type="ARBA" id="ARBA00022679"/>
    </source>
</evidence>
<organism evidence="14">
    <name type="scientific">Triatoma infestans</name>
    <name type="common">Assassin bug</name>
    <dbReference type="NCBI Taxonomy" id="30076"/>
    <lineage>
        <taxon>Eukaryota</taxon>
        <taxon>Metazoa</taxon>
        <taxon>Ecdysozoa</taxon>
        <taxon>Arthropoda</taxon>
        <taxon>Hexapoda</taxon>
        <taxon>Insecta</taxon>
        <taxon>Pterygota</taxon>
        <taxon>Neoptera</taxon>
        <taxon>Paraneoptera</taxon>
        <taxon>Hemiptera</taxon>
        <taxon>Heteroptera</taxon>
        <taxon>Panheteroptera</taxon>
        <taxon>Cimicomorpha</taxon>
        <taxon>Reduviidae</taxon>
        <taxon>Triatominae</taxon>
        <taxon>Triatoma</taxon>
    </lineage>
</organism>
<evidence type="ECO:0000256" key="6">
    <source>
        <dbReference type="ARBA" id="ARBA00018045"/>
    </source>
</evidence>
<comment type="pathway">
    <text evidence="2">tRNA modification; wybutosine-tRNA(Phe) biosynthesis.</text>
</comment>
<evidence type="ECO:0000256" key="4">
    <source>
        <dbReference type="ARBA" id="ARBA00012155"/>
    </source>
</evidence>
<dbReference type="GO" id="GO:0031591">
    <property type="term" value="P:wybutosine biosynthetic process"/>
    <property type="evidence" value="ECO:0007669"/>
    <property type="project" value="TreeGrafter"/>
</dbReference>
<dbReference type="Pfam" id="PF13418">
    <property type="entry name" value="Beta-prop_TYW4"/>
    <property type="match status" value="1"/>
</dbReference>
<accession>A0A023EZB3</accession>
<dbReference type="EMBL" id="GBBI01004611">
    <property type="protein sequence ID" value="JAC14101.1"/>
    <property type="molecule type" value="mRNA"/>
</dbReference>
<dbReference type="GO" id="GO:0008175">
    <property type="term" value="F:tRNA methyltransferase activity"/>
    <property type="evidence" value="ECO:0007669"/>
    <property type="project" value="TreeGrafter"/>
</dbReference>
<dbReference type="InterPro" id="IPR015915">
    <property type="entry name" value="Kelch-typ_b-propeller"/>
</dbReference>
<evidence type="ECO:0000256" key="12">
    <source>
        <dbReference type="ARBA" id="ARBA00030847"/>
    </source>
</evidence>
<name>A0A023EZB3_TRIIF</name>
<comment type="similarity">
    <text evidence="3">Belongs to the methyltransferase superfamily. LCMT family.</text>
</comment>
<dbReference type="SUPFAM" id="SSF53335">
    <property type="entry name" value="S-adenosyl-L-methionine-dependent methyltransferases"/>
    <property type="match status" value="1"/>
</dbReference>
<dbReference type="EC" id="2.1.1.290" evidence="5"/>
<comment type="catalytic activity">
    <reaction evidence="13">
        <text>7-[(3S)-(3-amino-3-methoxycarbonyl)propyl]wyosine(37) in tRNA(Phe) + S-adenosyl-L-methionine + CO2 = wybutosine(37) in tRNA(Phe) + S-adenosyl-L-homocysteine + 2 H(+)</text>
        <dbReference type="Rhea" id="RHEA:37119"/>
        <dbReference type="Rhea" id="RHEA-COMP:11844"/>
        <dbReference type="Rhea" id="RHEA-COMP:11847"/>
        <dbReference type="ChEBI" id="CHEBI:15378"/>
        <dbReference type="ChEBI" id="CHEBI:16526"/>
        <dbReference type="ChEBI" id="CHEBI:57856"/>
        <dbReference type="ChEBI" id="CHEBI:59789"/>
        <dbReference type="ChEBI" id="CHEBI:73544"/>
        <dbReference type="ChEBI" id="CHEBI:74275"/>
        <dbReference type="EC" id="2.3.1.231"/>
    </reaction>
</comment>
<dbReference type="PANTHER" id="PTHR46529">
    <property type="entry name" value="TRNA WYBUTOSINE-SYNTHESIZING PROTEIN 4"/>
    <property type="match status" value="1"/>
</dbReference>
<evidence type="ECO:0000256" key="5">
    <source>
        <dbReference type="ARBA" id="ARBA00012779"/>
    </source>
</evidence>
<protein>
    <recommendedName>
        <fullName evidence="6">tRNA wybutosine-synthesizing protein 4</fullName>
        <ecNumber evidence="5">2.1.1.290</ecNumber>
        <ecNumber evidence="4">2.3.1.231</ecNumber>
    </recommendedName>
    <alternativeName>
        <fullName evidence="12">tRNA(Phe) (7-(3-amino-3-(methoxycarbonyl)propyl)wyosine(37)-N)-methoxycarbonyltransferase</fullName>
    </alternativeName>
    <alternativeName>
        <fullName evidence="11">tRNA(Phe) (7-(3-amino-3-carboxypropyl)wyosine(37)-O)-methyltransferase</fullName>
    </alternativeName>
</protein>
<reference evidence="14" key="1">
    <citation type="journal article" date="2014" name="PLoS Negl. Trop. Dis.">
        <title>An updated insight into the Sialotranscriptome of Triatoma infestans: developmental stage and geographic variations.</title>
        <authorList>
            <person name="Schwarz A."/>
            <person name="Medrano-Mercado N."/>
            <person name="Schaub G.A."/>
            <person name="Struchiner C.J."/>
            <person name="Bargues M.D."/>
            <person name="Levy M.Z."/>
            <person name="Ribeiro J.M."/>
        </authorList>
    </citation>
    <scope>NUCLEOTIDE SEQUENCE</scope>
    <source>
        <strain evidence="14">Chile</strain>
        <tissue evidence="14">Salivary glands</tissue>
    </source>
</reference>
<evidence type="ECO:0000256" key="13">
    <source>
        <dbReference type="ARBA" id="ARBA00049250"/>
    </source>
</evidence>
<keyword evidence="10" id="KW-0819">tRNA processing</keyword>
<proteinExistence type="evidence at transcript level"/>
<feature type="non-terminal residue" evidence="14">
    <location>
        <position position="1"/>
    </location>
</feature>
<dbReference type="EC" id="2.3.1.231" evidence="4"/>
<dbReference type="PANTHER" id="PTHR46529:SF1">
    <property type="entry name" value="TRNA WYBUTOSINE-SYNTHESIZING PROTEIN 4"/>
    <property type="match status" value="1"/>
</dbReference>
<keyword evidence="9" id="KW-0949">S-adenosyl-L-methionine</keyword>
<comment type="catalytic activity">
    <reaction evidence="1">
        <text>7-[(3S)-3-amino-3-carboxypropyl]wyosine(37) in tRNA(Phe) + S-adenosyl-L-methionine = 7-[(3S)-(3-amino-3-methoxycarbonyl)propyl]wyosine(37) in tRNA(Phe) + S-adenosyl-L-homocysteine</text>
        <dbReference type="Rhea" id="RHEA:36903"/>
        <dbReference type="Rhea" id="RHEA-COMP:10379"/>
        <dbReference type="Rhea" id="RHEA-COMP:11844"/>
        <dbReference type="ChEBI" id="CHEBI:57856"/>
        <dbReference type="ChEBI" id="CHEBI:59789"/>
        <dbReference type="ChEBI" id="CHEBI:73543"/>
        <dbReference type="ChEBI" id="CHEBI:74275"/>
        <dbReference type="EC" id="2.1.1.290"/>
    </reaction>
</comment>
<dbReference type="Gene3D" id="2.120.10.80">
    <property type="entry name" value="Kelch-type beta propeller"/>
    <property type="match status" value="1"/>
</dbReference>
<evidence type="ECO:0000313" key="14">
    <source>
        <dbReference type="EMBL" id="JAC14101.1"/>
    </source>
</evidence>
<evidence type="ECO:0000256" key="10">
    <source>
        <dbReference type="ARBA" id="ARBA00022694"/>
    </source>
</evidence>
<evidence type="ECO:0000256" key="7">
    <source>
        <dbReference type="ARBA" id="ARBA00022603"/>
    </source>
</evidence>
<evidence type="ECO:0000256" key="1">
    <source>
        <dbReference type="ARBA" id="ARBA00001806"/>
    </source>
</evidence>